<proteinExistence type="predicted"/>
<name>A0ABP3D5A0_9ACTN</name>
<keyword evidence="3" id="KW-1185">Reference proteome</keyword>
<dbReference type="Proteomes" id="UP001500967">
    <property type="component" value="Unassembled WGS sequence"/>
</dbReference>
<reference evidence="3" key="1">
    <citation type="journal article" date="2019" name="Int. J. Syst. Evol. Microbiol.">
        <title>The Global Catalogue of Microorganisms (GCM) 10K type strain sequencing project: providing services to taxonomists for standard genome sequencing and annotation.</title>
        <authorList>
            <consortium name="The Broad Institute Genomics Platform"/>
            <consortium name="The Broad Institute Genome Sequencing Center for Infectious Disease"/>
            <person name="Wu L."/>
            <person name="Ma J."/>
        </authorList>
    </citation>
    <scope>NUCLEOTIDE SEQUENCE [LARGE SCALE GENOMIC DNA]</scope>
    <source>
        <strain evidence="3">JCM 10425</strain>
    </source>
</reference>
<evidence type="ECO:0000256" key="1">
    <source>
        <dbReference type="SAM" id="MobiDB-lite"/>
    </source>
</evidence>
<comment type="caution">
    <text evidence="2">The sequence shown here is derived from an EMBL/GenBank/DDBJ whole genome shotgun (WGS) entry which is preliminary data.</text>
</comment>
<gene>
    <name evidence="2" type="ORF">GCM10009539_06110</name>
</gene>
<protein>
    <submittedName>
        <fullName evidence="2">Uncharacterized protein</fullName>
    </submittedName>
</protein>
<organism evidence="2 3">
    <name type="scientific">Cryptosporangium japonicum</name>
    <dbReference type="NCBI Taxonomy" id="80872"/>
    <lineage>
        <taxon>Bacteria</taxon>
        <taxon>Bacillati</taxon>
        <taxon>Actinomycetota</taxon>
        <taxon>Actinomycetes</taxon>
        <taxon>Cryptosporangiales</taxon>
        <taxon>Cryptosporangiaceae</taxon>
        <taxon>Cryptosporangium</taxon>
    </lineage>
</organism>
<dbReference type="EMBL" id="BAAAGX010000003">
    <property type="protein sequence ID" value="GAA0223693.1"/>
    <property type="molecule type" value="Genomic_DNA"/>
</dbReference>
<evidence type="ECO:0000313" key="2">
    <source>
        <dbReference type="EMBL" id="GAA0223693.1"/>
    </source>
</evidence>
<feature type="compositionally biased region" description="Polar residues" evidence="1">
    <location>
        <begin position="18"/>
        <end position="49"/>
    </location>
</feature>
<sequence>MPLIPNDDTPARRGRSPTGHSRSEVSSRTAPDAQSTCGDGSSTCNVRGNTPERNAITILITPATPAAAWVCPMFDLIEPSQSGVSRPCP</sequence>
<accession>A0ABP3D5A0</accession>
<evidence type="ECO:0000313" key="3">
    <source>
        <dbReference type="Proteomes" id="UP001500967"/>
    </source>
</evidence>
<feature type="region of interest" description="Disordered" evidence="1">
    <location>
        <begin position="1"/>
        <end position="49"/>
    </location>
</feature>